<evidence type="ECO:0000313" key="8">
    <source>
        <dbReference type="Proteomes" id="UP000707731"/>
    </source>
</evidence>
<dbReference type="PANTHER" id="PTHR18895">
    <property type="entry name" value="HEMK METHYLTRANSFERASE"/>
    <property type="match status" value="1"/>
</dbReference>
<dbReference type="PANTHER" id="PTHR18895:SF74">
    <property type="entry name" value="MTRF1L RELEASE FACTOR GLUTAMINE METHYLTRANSFERASE"/>
    <property type="match status" value="1"/>
</dbReference>
<dbReference type="InterPro" id="IPR050320">
    <property type="entry name" value="N5-glutamine_MTase"/>
</dbReference>
<evidence type="ECO:0000256" key="4">
    <source>
        <dbReference type="ARBA" id="ARBA00022691"/>
    </source>
</evidence>
<evidence type="ECO:0000259" key="6">
    <source>
        <dbReference type="Pfam" id="PF05175"/>
    </source>
</evidence>
<name>A0ABS0D6W3_9NOCA</name>
<evidence type="ECO:0000256" key="1">
    <source>
        <dbReference type="ARBA" id="ARBA00012771"/>
    </source>
</evidence>
<keyword evidence="8" id="KW-1185">Reference proteome</keyword>
<dbReference type="CDD" id="cd02440">
    <property type="entry name" value="AdoMet_MTases"/>
    <property type="match status" value="1"/>
</dbReference>
<evidence type="ECO:0000256" key="3">
    <source>
        <dbReference type="ARBA" id="ARBA00022679"/>
    </source>
</evidence>
<dbReference type="InterPro" id="IPR004556">
    <property type="entry name" value="HemK-like"/>
</dbReference>
<dbReference type="NCBIfam" id="TIGR03704">
    <property type="entry name" value="PrmC_rel_meth"/>
    <property type="match status" value="1"/>
</dbReference>
<protein>
    <recommendedName>
        <fullName evidence="1">peptide chain release factor N(5)-glutamine methyltransferase</fullName>
        <ecNumber evidence="1">2.1.1.297</ecNumber>
    </recommendedName>
</protein>
<dbReference type="SUPFAM" id="SSF53335">
    <property type="entry name" value="S-adenosyl-L-methionine-dependent methyltransferases"/>
    <property type="match status" value="1"/>
</dbReference>
<gene>
    <name evidence="7" type="ORF">IU449_06590</name>
</gene>
<dbReference type="NCBIfam" id="TIGR00536">
    <property type="entry name" value="hemK_fam"/>
    <property type="match status" value="1"/>
</dbReference>
<dbReference type="Gene3D" id="3.40.50.150">
    <property type="entry name" value="Vaccinia Virus protein VP39"/>
    <property type="match status" value="1"/>
</dbReference>
<dbReference type="EMBL" id="JADLQN010000001">
    <property type="protein sequence ID" value="MBF6354211.1"/>
    <property type="molecule type" value="Genomic_DNA"/>
</dbReference>
<keyword evidence="4" id="KW-0949">S-adenosyl-L-methionine</keyword>
<comment type="caution">
    <text evidence="7">The sequence shown here is derived from an EMBL/GenBank/DDBJ whole genome shotgun (WGS) entry which is preliminary data.</text>
</comment>
<sequence>MHRVLADLTVRLRAAGCVFAEEEAALLARAAAASGVSLDELVERRVAGSPLEHVLGWVEFDGLRIAVEPGVFVPRQRTVLLVETAVAAAVDRPGVVRVVDLCCGCGALGLAFAVRMRALGREVELLAADVDATAVRCARGNLADHGTVVAGDLFDALPREWRGRIDILLANVPYVPTGAIADMPSEARDHEPHVALDGGPDGLTVLRRVAEGAPPWLAPGGAVLCETSRDQTPHAVAAFAEHGLSARRIESEPLFATAVIGRRQTS</sequence>
<comment type="catalytic activity">
    <reaction evidence="5">
        <text>L-glutaminyl-[peptide chain release factor] + S-adenosyl-L-methionine = N(5)-methyl-L-glutaminyl-[peptide chain release factor] + S-adenosyl-L-homocysteine + H(+)</text>
        <dbReference type="Rhea" id="RHEA:42896"/>
        <dbReference type="Rhea" id="RHEA-COMP:10271"/>
        <dbReference type="Rhea" id="RHEA-COMP:10272"/>
        <dbReference type="ChEBI" id="CHEBI:15378"/>
        <dbReference type="ChEBI" id="CHEBI:30011"/>
        <dbReference type="ChEBI" id="CHEBI:57856"/>
        <dbReference type="ChEBI" id="CHEBI:59789"/>
        <dbReference type="ChEBI" id="CHEBI:61891"/>
        <dbReference type="EC" id="2.1.1.297"/>
    </reaction>
</comment>
<keyword evidence="2" id="KW-0489">Methyltransferase</keyword>
<keyword evidence="3" id="KW-0808">Transferase</keyword>
<dbReference type="RefSeq" id="WP_195001005.1">
    <property type="nucleotide sequence ID" value="NZ_JADLQN010000001.1"/>
</dbReference>
<reference evidence="7 8" key="1">
    <citation type="submission" date="2020-10" db="EMBL/GenBank/DDBJ databases">
        <title>Identification of Nocardia species via Next-generation sequencing and recognition of intraspecies genetic diversity.</title>
        <authorList>
            <person name="Li P."/>
            <person name="Li P."/>
            <person name="Lu B."/>
        </authorList>
    </citation>
    <scope>NUCLEOTIDE SEQUENCE [LARGE SCALE GENOMIC DNA]</scope>
    <source>
        <strain evidence="7 8">BJ06-0143</strain>
    </source>
</reference>
<accession>A0ABS0D6W3</accession>
<organism evidence="7 8">
    <name type="scientific">Nocardia higoensis</name>
    <dbReference type="NCBI Taxonomy" id="228599"/>
    <lineage>
        <taxon>Bacteria</taxon>
        <taxon>Bacillati</taxon>
        <taxon>Actinomycetota</taxon>
        <taxon>Actinomycetes</taxon>
        <taxon>Mycobacteriales</taxon>
        <taxon>Nocardiaceae</taxon>
        <taxon>Nocardia</taxon>
    </lineage>
</organism>
<feature type="domain" description="Methyltransferase small" evidence="6">
    <location>
        <begin position="78"/>
        <end position="175"/>
    </location>
</feature>
<proteinExistence type="predicted"/>
<dbReference type="InterPro" id="IPR029063">
    <property type="entry name" value="SAM-dependent_MTases_sf"/>
</dbReference>
<dbReference type="InterPro" id="IPR007848">
    <property type="entry name" value="Small_mtfrase_dom"/>
</dbReference>
<evidence type="ECO:0000313" key="7">
    <source>
        <dbReference type="EMBL" id="MBF6354211.1"/>
    </source>
</evidence>
<dbReference type="EC" id="2.1.1.297" evidence="1"/>
<dbReference type="Proteomes" id="UP000707731">
    <property type="component" value="Unassembled WGS sequence"/>
</dbReference>
<dbReference type="InterPro" id="IPR022446">
    <property type="entry name" value="MeTrfrase_put"/>
</dbReference>
<dbReference type="Pfam" id="PF05175">
    <property type="entry name" value="MTS"/>
    <property type="match status" value="1"/>
</dbReference>
<evidence type="ECO:0000256" key="5">
    <source>
        <dbReference type="ARBA" id="ARBA00048391"/>
    </source>
</evidence>
<evidence type="ECO:0000256" key="2">
    <source>
        <dbReference type="ARBA" id="ARBA00022603"/>
    </source>
</evidence>